<dbReference type="Proteomes" id="UP000626220">
    <property type="component" value="Unassembled WGS sequence"/>
</dbReference>
<evidence type="ECO:0000313" key="3">
    <source>
        <dbReference type="Proteomes" id="UP000626220"/>
    </source>
</evidence>
<organism evidence="2 3">
    <name type="scientific">Seohaeicola zhoushanensis</name>
    <dbReference type="NCBI Taxonomy" id="1569283"/>
    <lineage>
        <taxon>Bacteria</taxon>
        <taxon>Pseudomonadati</taxon>
        <taxon>Pseudomonadota</taxon>
        <taxon>Alphaproteobacteria</taxon>
        <taxon>Rhodobacterales</taxon>
        <taxon>Roseobacteraceae</taxon>
        <taxon>Seohaeicola</taxon>
    </lineage>
</organism>
<reference evidence="2" key="1">
    <citation type="journal article" date="2014" name="Int. J. Syst. Evol. Microbiol.">
        <title>Complete genome sequence of Corynebacterium casei LMG S-19264T (=DSM 44701T), isolated from a smear-ripened cheese.</title>
        <authorList>
            <consortium name="US DOE Joint Genome Institute (JGI-PGF)"/>
            <person name="Walter F."/>
            <person name="Albersmeier A."/>
            <person name="Kalinowski J."/>
            <person name="Ruckert C."/>
        </authorList>
    </citation>
    <scope>NUCLEOTIDE SEQUENCE</scope>
    <source>
        <strain evidence="2">KCTC 42650</strain>
    </source>
</reference>
<dbReference type="EMBL" id="BNCJ01000002">
    <property type="protein sequence ID" value="GHF40940.1"/>
    <property type="molecule type" value="Genomic_DNA"/>
</dbReference>
<dbReference type="AlphaFoldDB" id="A0A8J3GVU6"/>
<dbReference type="RefSeq" id="WP_189679005.1">
    <property type="nucleotide sequence ID" value="NZ_BNCJ01000002.1"/>
</dbReference>
<evidence type="ECO:0000256" key="1">
    <source>
        <dbReference type="SAM" id="SignalP"/>
    </source>
</evidence>
<keyword evidence="3" id="KW-1185">Reference proteome</keyword>
<gene>
    <name evidence="2" type="ORF">GCM10017056_10680</name>
</gene>
<feature type="chain" id="PRO_5035285739" description="Secreted protein" evidence="1">
    <location>
        <begin position="23"/>
        <end position="200"/>
    </location>
</feature>
<reference evidence="2" key="2">
    <citation type="submission" date="2020-09" db="EMBL/GenBank/DDBJ databases">
        <authorList>
            <person name="Sun Q."/>
            <person name="Kim S."/>
        </authorList>
    </citation>
    <scope>NUCLEOTIDE SEQUENCE</scope>
    <source>
        <strain evidence="2">KCTC 42650</strain>
    </source>
</reference>
<evidence type="ECO:0008006" key="4">
    <source>
        <dbReference type="Google" id="ProtNLM"/>
    </source>
</evidence>
<keyword evidence="1" id="KW-0732">Signal</keyword>
<sequence length="200" mass="22058">MIRFPLTALLLAATGIAGGAQAGCPTGADMTSGVTFRLSTGETESFRRLDNGLIQGLFAYEPDQASRTLLARGIYLLEVVTLENGKPDFTTRTTYSFPQPPSELPLPASGGEWSVTAATYGEGHIATERQHYAFGEMTWQSYGACNYDMIPITIRYPELDDEQRHDVLHFLPELGLSYLAEFHDKDGSDIYDYISIETSQ</sequence>
<comment type="caution">
    <text evidence="2">The sequence shown here is derived from an EMBL/GenBank/DDBJ whole genome shotgun (WGS) entry which is preliminary data.</text>
</comment>
<protein>
    <recommendedName>
        <fullName evidence="4">Secreted protein</fullName>
    </recommendedName>
</protein>
<accession>A0A8J3GVU6</accession>
<name>A0A8J3GVU6_9RHOB</name>
<proteinExistence type="predicted"/>
<evidence type="ECO:0000313" key="2">
    <source>
        <dbReference type="EMBL" id="GHF40940.1"/>
    </source>
</evidence>
<feature type="signal peptide" evidence="1">
    <location>
        <begin position="1"/>
        <end position="22"/>
    </location>
</feature>